<comment type="similarity">
    <text evidence="1">Belongs to the sigma-70 factor family. ECF subfamily.</text>
</comment>
<dbReference type="NCBIfam" id="TIGR02937">
    <property type="entry name" value="sigma70-ECF"/>
    <property type="match status" value="1"/>
</dbReference>
<feature type="domain" description="RNA polymerase sigma-70 region 2" evidence="6">
    <location>
        <begin position="15"/>
        <end position="76"/>
    </location>
</feature>
<organism evidence="8 9">
    <name type="scientific">Nocardioides astragali</name>
    <dbReference type="NCBI Taxonomy" id="1776736"/>
    <lineage>
        <taxon>Bacteria</taxon>
        <taxon>Bacillati</taxon>
        <taxon>Actinomycetota</taxon>
        <taxon>Actinomycetes</taxon>
        <taxon>Propionibacteriales</taxon>
        <taxon>Nocardioidaceae</taxon>
        <taxon>Nocardioides</taxon>
    </lineage>
</organism>
<accession>A0ABW2N3S7</accession>
<comment type="caution">
    <text evidence="8">The sequence shown here is derived from an EMBL/GenBank/DDBJ whole genome shotgun (WGS) entry which is preliminary data.</text>
</comment>
<protein>
    <submittedName>
        <fullName evidence="8">SigE family RNA polymerase sigma factor</fullName>
    </submittedName>
</protein>
<sequence length="179" mass="20139">MATPEGFAEFVIARQAALLRTAYLLTGHAQDAEDLVQTTLVKVVPQWRRIRDNPEPYVRRVLVNENVSRWRRRRWREHSTDEVPETLAAEPDVVELMAVRDALATLAPRQRAVLVLRYYEGLSEAEIAAQLSISPGTVKSQARDGLARLRALLPLGDVGEQAVDVRVPGDRTGWHGSRR</sequence>
<dbReference type="InterPro" id="IPR013325">
    <property type="entry name" value="RNA_pol_sigma_r2"/>
</dbReference>
<dbReference type="RefSeq" id="WP_255889691.1">
    <property type="nucleotide sequence ID" value="NZ_JAFMZM010000002.1"/>
</dbReference>
<dbReference type="PANTHER" id="PTHR43133:SF50">
    <property type="entry name" value="ECF RNA POLYMERASE SIGMA FACTOR SIGM"/>
    <property type="match status" value="1"/>
</dbReference>
<evidence type="ECO:0000313" key="9">
    <source>
        <dbReference type="Proteomes" id="UP001596524"/>
    </source>
</evidence>
<evidence type="ECO:0000256" key="2">
    <source>
        <dbReference type="ARBA" id="ARBA00023015"/>
    </source>
</evidence>
<dbReference type="Pfam" id="PF04542">
    <property type="entry name" value="Sigma70_r2"/>
    <property type="match status" value="1"/>
</dbReference>
<evidence type="ECO:0000256" key="3">
    <source>
        <dbReference type="ARBA" id="ARBA00023082"/>
    </source>
</evidence>
<gene>
    <name evidence="8" type="ORF">ACFQO6_04835</name>
</gene>
<name>A0ABW2N3S7_9ACTN</name>
<feature type="domain" description="RNA polymerase sigma factor 70 region 4 type 2" evidence="7">
    <location>
        <begin position="97"/>
        <end position="149"/>
    </location>
</feature>
<keyword evidence="4" id="KW-0238">DNA-binding</keyword>
<dbReference type="InterPro" id="IPR013249">
    <property type="entry name" value="RNA_pol_sigma70_r4_t2"/>
</dbReference>
<dbReference type="InterPro" id="IPR036388">
    <property type="entry name" value="WH-like_DNA-bd_sf"/>
</dbReference>
<dbReference type="InterPro" id="IPR039425">
    <property type="entry name" value="RNA_pol_sigma-70-like"/>
</dbReference>
<dbReference type="Pfam" id="PF08281">
    <property type="entry name" value="Sigma70_r4_2"/>
    <property type="match status" value="1"/>
</dbReference>
<evidence type="ECO:0000259" key="7">
    <source>
        <dbReference type="Pfam" id="PF08281"/>
    </source>
</evidence>
<evidence type="ECO:0000256" key="1">
    <source>
        <dbReference type="ARBA" id="ARBA00010641"/>
    </source>
</evidence>
<keyword evidence="9" id="KW-1185">Reference proteome</keyword>
<dbReference type="Gene3D" id="1.10.1740.10">
    <property type="match status" value="1"/>
</dbReference>
<evidence type="ECO:0000259" key="6">
    <source>
        <dbReference type="Pfam" id="PF04542"/>
    </source>
</evidence>
<dbReference type="InterPro" id="IPR014325">
    <property type="entry name" value="RNA_pol_sigma-E_actinobac"/>
</dbReference>
<dbReference type="NCBIfam" id="TIGR02983">
    <property type="entry name" value="SigE-fam_strep"/>
    <property type="match status" value="1"/>
</dbReference>
<reference evidence="9" key="1">
    <citation type="journal article" date="2019" name="Int. J. Syst. Evol. Microbiol.">
        <title>The Global Catalogue of Microorganisms (GCM) 10K type strain sequencing project: providing services to taxonomists for standard genome sequencing and annotation.</title>
        <authorList>
            <consortium name="The Broad Institute Genomics Platform"/>
            <consortium name="The Broad Institute Genome Sequencing Center for Infectious Disease"/>
            <person name="Wu L."/>
            <person name="Ma J."/>
        </authorList>
    </citation>
    <scope>NUCLEOTIDE SEQUENCE [LARGE SCALE GENOMIC DNA]</scope>
    <source>
        <strain evidence="9">FCH27</strain>
    </source>
</reference>
<keyword evidence="3" id="KW-0731">Sigma factor</keyword>
<proteinExistence type="inferred from homology"/>
<dbReference type="InterPro" id="IPR014284">
    <property type="entry name" value="RNA_pol_sigma-70_dom"/>
</dbReference>
<evidence type="ECO:0000256" key="4">
    <source>
        <dbReference type="ARBA" id="ARBA00023125"/>
    </source>
</evidence>
<dbReference type="InterPro" id="IPR007627">
    <property type="entry name" value="RNA_pol_sigma70_r2"/>
</dbReference>
<dbReference type="CDD" id="cd06171">
    <property type="entry name" value="Sigma70_r4"/>
    <property type="match status" value="1"/>
</dbReference>
<keyword evidence="2" id="KW-0805">Transcription regulation</keyword>
<dbReference type="Gene3D" id="1.10.10.10">
    <property type="entry name" value="Winged helix-like DNA-binding domain superfamily/Winged helix DNA-binding domain"/>
    <property type="match status" value="1"/>
</dbReference>
<dbReference type="SUPFAM" id="SSF88946">
    <property type="entry name" value="Sigma2 domain of RNA polymerase sigma factors"/>
    <property type="match status" value="1"/>
</dbReference>
<dbReference type="EMBL" id="JBHTCH010000004">
    <property type="protein sequence ID" value="MFC7359586.1"/>
    <property type="molecule type" value="Genomic_DNA"/>
</dbReference>
<dbReference type="SUPFAM" id="SSF88659">
    <property type="entry name" value="Sigma3 and sigma4 domains of RNA polymerase sigma factors"/>
    <property type="match status" value="1"/>
</dbReference>
<keyword evidence="5" id="KW-0804">Transcription</keyword>
<dbReference type="InterPro" id="IPR013324">
    <property type="entry name" value="RNA_pol_sigma_r3/r4-like"/>
</dbReference>
<dbReference type="Proteomes" id="UP001596524">
    <property type="component" value="Unassembled WGS sequence"/>
</dbReference>
<evidence type="ECO:0000313" key="8">
    <source>
        <dbReference type="EMBL" id="MFC7359586.1"/>
    </source>
</evidence>
<evidence type="ECO:0000256" key="5">
    <source>
        <dbReference type="ARBA" id="ARBA00023163"/>
    </source>
</evidence>
<dbReference type="PANTHER" id="PTHR43133">
    <property type="entry name" value="RNA POLYMERASE ECF-TYPE SIGMA FACTO"/>
    <property type="match status" value="1"/>
</dbReference>